<reference evidence="1 2" key="1">
    <citation type="submission" date="2017-10" db="EMBL/GenBank/DDBJ databases">
        <title>Bacillus sp. nov., a halophilic bacterium isolated from a Yangshapao Lake.</title>
        <authorList>
            <person name="Wang H."/>
        </authorList>
    </citation>
    <scope>NUCLEOTIDE SEQUENCE [LARGE SCALE GENOMIC DNA]</scope>
    <source>
        <strain evidence="1 2">YSP-3</strain>
    </source>
</reference>
<dbReference type="Proteomes" id="UP000248066">
    <property type="component" value="Unassembled WGS sequence"/>
</dbReference>
<dbReference type="AlphaFoldDB" id="A0A2W0HL93"/>
<keyword evidence="2" id="KW-1185">Reference proteome</keyword>
<accession>A0A2W0HL93</accession>
<evidence type="ECO:0008006" key="3">
    <source>
        <dbReference type="Google" id="ProtNLM"/>
    </source>
</evidence>
<protein>
    <recommendedName>
        <fullName evidence="3">SatD family (SatD)</fullName>
    </recommendedName>
</protein>
<comment type="caution">
    <text evidence="1">The sequence shown here is derived from an EMBL/GenBank/DDBJ whole genome shotgun (WGS) entry which is preliminary data.</text>
</comment>
<evidence type="ECO:0000313" key="2">
    <source>
        <dbReference type="Proteomes" id="UP000248066"/>
    </source>
</evidence>
<dbReference type="EMBL" id="PDOF01000001">
    <property type="protein sequence ID" value="PYZ98305.1"/>
    <property type="molecule type" value="Genomic_DNA"/>
</dbReference>
<gene>
    <name evidence="1" type="ORF">CR205_06825</name>
</gene>
<proteinExistence type="predicted"/>
<dbReference type="OrthoDB" id="2359394at2"/>
<evidence type="ECO:0000313" key="1">
    <source>
        <dbReference type="EMBL" id="PYZ98305.1"/>
    </source>
</evidence>
<dbReference type="RefSeq" id="WP_110518177.1">
    <property type="nucleotide sequence ID" value="NZ_PDOF01000001.1"/>
</dbReference>
<sequence>MEFRETAVCFAVDIKNSSKLNKTSLLSALEDCKKAANHLVKESLLVPFDIRGGDELIGAVNRVGLTREVMELIRENLSGSGLHYYLGVGIGYVENNETSVHTVNGSAVLNAIKARDEELKGGRYQGKEGSFFISSDHVPCDSLNSLYMIILEKKDQWTSKQQDVISLIEKHPEWTFEQAGKALGYKSPKSAVSYLLARSQYLKVRSIEAAFDELTDFYGIFLREREQSV</sequence>
<name>A0A2W0HL93_9BACI</name>
<organism evidence="1 2">
    <name type="scientific">Alteribacter lacisalsi</name>
    <dbReference type="NCBI Taxonomy" id="2045244"/>
    <lineage>
        <taxon>Bacteria</taxon>
        <taxon>Bacillati</taxon>
        <taxon>Bacillota</taxon>
        <taxon>Bacilli</taxon>
        <taxon>Bacillales</taxon>
        <taxon>Bacillaceae</taxon>
        <taxon>Alteribacter</taxon>
    </lineage>
</organism>